<dbReference type="PROSITE" id="PS00201">
    <property type="entry name" value="FLAVODOXIN"/>
    <property type="match status" value="1"/>
</dbReference>
<dbReference type="InterPro" id="IPR001279">
    <property type="entry name" value="Metallo-B-lactamas"/>
</dbReference>
<dbReference type="CDD" id="cd07709">
    <property type="entry name" value="flavodiiron_proteins_MBL-fold"/>
    <property type="match status" value="1"/>
</dbReference>
<dbReference type="InterPro" id="IPR001226">
    <property type="entry name" value="Flavodoxin_CS"/>
</dbReference>
<evidence type="ECO:0000256" key="1">
    <source>
        <dbReference type="ARBA" id="ARBA00007121"/>
    </source>
</evidence>
<dbReference type="SUPFAM" id="SSF56281">
    <property type="entry name" value="Metallo-hydrolase/oxidoreductase"/>
    <property type="match status" value="1"/>
</dbReference>
<dbReference type="PATRIC" id="fig|86416.3.peg.1648"/>
<dbReference type="SMART" id="SM00849">
    <property type="entry name" value="Lactamase_B"/>
    <property type="match status" value="1"/>
</dbReference>
<dbReference type="InterPro" id="IPR045761">
    <property type="entry name" value="ODP_dom"/>
</dbReference>
<dbReference type="Pfam" id="PF19583">
    <property type="entry name" value="ODP"/>
    <property type="match status" value="1"/>
</dbReference>
<dbReference type="eggNOG" id="COG0426">
    <property type="taxonomic scope" value="Bacteria"/>
</dbReference>
<dbReference type="HOGENOM" id="CLU_017490_2_1_9"/>
<dbReference type="PANTHER" id="PTHR43717:SF1">
    <property type="entry name" value="ANAEROBIC NITRIC OXIDE REDUCTASE FLAVORUBREDOXIN"/>
    <property type="match status" value="1"/>
</dbReference>
<dbReference type="Gene3D" id="3.40.50.360">
    <property type="match status" value="1"/>
</dbReference>
<accession>R4K4G2</accession>
<evidence type="ECO:0000313" key="3">
    <source>
        <dbReference type="EMBL" id="AGK96596.1"/>
    </source>
</evidence>
<evidence type="ECO:0000259" key="2">
    <source>
        <dbReference type="PROSITE" id="PS50902"/>
    </source>
</evidence>
<dbReference type="InterPro" id="IPR036866">
    <property type="entry name" value="RibonucZ/Hydroxyglut_hydro"/>
</dbReference>
<dbReference type="SUPFAM" id="SSF52218">
    <property type="entry name" value="Flavoproteins"/>
    <property type="match status" value="1"/>
</dbReference>
<feature type="domain" description="Flavodoxin-like" evidence="2">
    <location>
        <begin position="252"/>
        <end position="390"/>
    </location>
</feature>
<protein>
    <submittedName>
        <fullName evidence="3">Putative flavoprotein</fullName>
    </submittedName>
</protein>
<name>R4K4G2_CLOPA</name>
<dbReference type="InterPro" id="IPR008254">
    <property type="entry name" value="Flavodoxin/NO_synth"/>
</dbReference>
<dbReference type="RefSeq" id="WP_015614915.1">
    <property type="nucleotide sequence ID" value="NC_021182.1"/>
</dbReference>
<dbReference type="KEGG" id="cpas:Clopa_1671"/>
<dbReference type="Gene3D" id="3.60.15.10">
    <property type="entry name" value="Ribonuclease Z/Hydroxyacylglutathione hydrolase-like"/>
    <property type="match status" value="1"/>
</dbReference>
<sequence>MSAIKLKDNIHWVGVKDEKLRVFDIIMNTKKGSTYNSYLIDDEKVAVIDSVKNGFYDEFLANIKEVIGERKVDYIIVQHTELDHSGSLFRLIEEYPDATVVATKAAINYAKEIVNKDFKNEDALALGNLSLGKTDLKFISAPNLHWPDTMFTYDEAASTLFTCDVMGCHYCPTCDVTDDTCNEEYFEEMKYYFDVIMSPFKRFVNAGLDKIKDLKLDIVAPSHGPVHIKDVDKYINLYREWAKIEPISEKNVQVLYITAYGNTGRVANYLAEAISKKGIKAEVHEITTTDPGEINELIEKASGILIGSPTINQDAVKPSWDVLSHVSAITNRGKAAGAFGSFGWSGEGVPMLTERLKTLKFKTVEGGLRFKFVPDEKEFKEADEFVEKFVALL</sequence>
<dbReference type="STRING" id="86416.Clopa_1671"/>
<evidence type="ECO:0000313" key="4">
    <source>
        <dbReference type="Proteomes" id="UP000013523"/>
    </source>
</evidence>
<dbReference type="GO" id="GO:0010181">
    <property type="term" value="F:FMN binding"/>
    <property type="evidence" value="ECO:0007669"/>
    <property type="project" value="InterPro"/>
</dbReference>
<reference evidence="3 4" key="1">
    <citation type="submission" date="2012-01" db="EMBL/GenBank/DDBJ databases">
        <title>Complete sequence of chromosome of Clostridium pasteurianum BC1.</title>
        <authorList>
            <consortium name="US DOE Joint Genome Institute"/>
            <person name="Lucas S."/>
            <person name="Han J."/>
            <person name="Lapidus A."/>
            <person name="Cheng J.-F."/>
            <person name="Goodwin L."/>
            <person name="Pitluck S."/>
            <person name="Peters L."/>
            <person name="Mikhailova N."/>
            <person name="Teshima H."/>
            <person name="Detter J.C."/>
            <person name="Han C."/>
            <person name="Tapia R."/>
            <person name="Land M."/>
            <person name="Hauser L."/>
            <person name="Kyrpides N."/>
            <person name="Ivanova N."/>
            <person name="Pagani I."/>
            <person name="Dunn J."/>
            <person name="Taghavi S."/>
            <person name="Francis A."/>
            <person name="van der Lelie D."/>
            <person name="Woyke T."/>
        </authorList>
    </citation>
    <scope>NUCLEOTIDE SEQUENCE [LARGE SCALE GENOMIC DNA]</scope>
    <source>
        <strain evidence="3 4">BC1</strain>
    </source>
</reference>
<dbReference type="AlphaFoldDB" id="R4K4G2"/>
<dbReference type="Proteomes" id="UP000013523">
    <property type="component" value="Chromosome"/>
</dbReference>
<dbReference type="GO" id="GO:0016651">
    <property type="term" value="F:oxidoreductase activity, acting on NAD(P)H"/>
    <property type="evidence" value="ECO:0007669"/>
    <property type="project" value="UniProtKB-ARBA"/>
</dbReference>
<dbReference type="PIRSF" id="PIRSF005243">
    <property type="entry name" value="ROO"/>
    <property type="match status" value="1"/>
</dbReference>
<organism evidence="3 4">
    <name type="scientific">Clostridium pasteurianum BC1</name>
    <dbReference type="NCBI Taxonomy" id="86416"/>
    <lineage>
        <taxon>Bacteria</taxon>
        <taxon>Bacillati</taxon>
        <taxon>Bacillota</taxon>
        <taxon>Clostridia</taxon>
        <taxon>Eubacteriales</taxon>
        <taxon>Clostridiaceae</taxon>
        <taxon>Clostridium</taxon>
    </lineage>
</organism>
<dbReference type="Pfam" id="PF00258">
    <property type="entry name" value="Flavodoxin_1"/>
    <property type="match status" value="1"/>
</dbReference>
<comment type="similarity">
    <text evidence="1">In the N-terminal section; belongs to the zinc metallo-hydrolase group 3 family.</text>
</comment>
<keyword evidence="4" id="KW-1185">Reference proteome</keyword>
<proteinExistence type="inferred from homology"/>
<dbReference type="PANTHER" id="PTHR43717">
    <property type="entry name" value="ANAEROBIC NITRIC OXIDE REDUCTASE FLAVORUBREDOXIN"/>
    <property type="match status" value="1"/>
</dbReference>
<dbReference type="PROSITE" id="PS50902">
    <property type="entry name" value="FLAVODOXIN_LIKE"/>
    <property type="match status" value="1"/>
</dbReference>
<dbReference type="InterPro" id="IPR016440">
    <property type="entry name" value="Rubredoxin-O_OxRdtase"/>
</dbReference>
<dbReference type="OrthoDB" id="9807946at2"/>
<dbReference type="GO" id="GO:0046872">
    <property type="term" value="F:metal ion binding"/>
    <property type="evidence" value="ECO:0007669"/>
    <property type="project" value="InterPro"/>
</dbReference>
<dbReference type="GO" id="GO:0009055">
    <property type="term" value="F:electron transfer activity"/>
    <property type="evidence" value="ECO:0007669"/>
    <property type="project" value="InterPro"/>
</dbReference>
<dbReference type="InterPro" id="IPR029039">
    <property type="entry name" value="Flavoprotein-like_sf"/>
</dbReference>
<dbReference type="EMBL" id="CP003261">
    <property type="protein sequence ID" value="AGK96596.1"/>
    <property type="molecule type" value="Genomic_DNA"/>
</dbReference>
<gene>
    <name evidence="3" type="ORF">Clopa_1671</name>
</gene>